<evidence type="ECO:0000256" key="1">
    <source>
        <dbReference type="SAM" id="MobiDB-lite"/>
    </source>
</evidence>
<proteinExistence type="predicted"/>
<name>A0ABR0L1V4_9PEZI</name>
<organism evidence="2 3">
    <name type="scientific">Rachicladosporium monterosium</name>
    <dbReference type="NCBI Taxonomy" id="1507873"/>
    <lineage>
        <taxon>Eukaryota</taxon>
        <taxon>Fungi</taxon>
        <taxon>Dikarya</taxon>
        <taxon>Ascomycota</taxon>
        <taxon>Pezizomycotina</taxon>
        <taxon>Dothideomycetes</taxon>
        <taxon>Dothideomycetidae</taxon>
        <taxon>Cladosporiales</taxon>
        <taxon>Cladosporiaceae</taxon>
        <taxon>Rachicladosporium</taxon>
    </lineage>
</organism>
<dbReference type="Proteomes" id="UP001308179">
    <property type="component" value="Unassembled WGS sequence"/>
</dbReference>
<evidence type="ECO:0000313" key="2">
    <source>
        <dbReference type="EMBL" id="KAK5142206.1"/>
    </source>
</evidence>
<comment type="caution">
    <text evidence="2">The sequence shown here is derived from an EMBL/GenBank/DDBJ whole genome shotgun (WGS) entry which is preliminary data.</text>
</comment>
<accession>A0ABR0L1V4</accession>
<evidence type="ECO:0000313" key="3">
    <source>
        <dbReference type="Proteomes" id="UP001308179"/>
    </source>
</evidence>
<dbReference type="EMBL" id="JAVRRR010000466">
    <property type="protein sequence ID" value="KAK5142206.1"/>
    <property type="molecule type" value="Genomic_DNA"/>
</dbReference>
<feature type="non-terminal residue" evidence="2">
    <location>
        <position position="1"/>
    </location>
</feature>
<protein>
    <submittedName>
        <fullName evidence="2">Uncharacterized protein</fullName>
    </submittedName>
</protein>
<feature type="region of interest" description="Disordered" evidence="1">
    <location>
        <begin position="1"/>
        <end position="25"/>
    </location>
</feature>
<sequence>WAGESSDLAANVQGHDHDEVPPRAVSVPSVTSIPFAQGSRSFADVVRMNRDALLPQLALLFRVAPAKEFTPMLHQFMQENMRQRLLRSGRQEVDWYLLRSEDVKLCEGRFLEAMDFEDHNEAYCLMYCLTDDRHCPSHRMASLHL</sequence>
<keyword evidence="3" id="KW-1185">Reference proteome</keyword>
<reference evidence="2 3" key="1">
    <citation type="submission" date="2023-08" db="EMBL/GenBank/DDBJ databases">
        <title>Black Yeasts Isolated from many extreme environments.</title>
        <authorList>
            <person name="Coleine C."/>
            <person name="Stajich J.E."/>
            <person name="Selbmann L."/>
        </authorList>
    </citation>
    <scope>NUCLEOTIDE SEQUENCE [LARGE SCALE GENOMIC DNA]</scope>
    <source>
        <strain evidence="2 3">CCFEE 5386</strain>
    </source>
</reference>
<gene>
    <name evidence="2" type="ORF">LTR32_005405</name>
</gene>